<feature type="compositionally biased region" description="Low complexity" evidence="1">
    <location>
        <begin position="34"/>
        <end position="52"/>
    </location>
</feature>
<feature type="region of interest" description="Disordered" evidence="1">
    <location>
        <begin position="1"/>
        <end position="71"/>
    </location>
</feature>
<dbReference type="GO" id="GO:0005634">
    <property type="term" value="C:nucleus"/>
    <property type="evidence" value="ECO:0007669"/>
    <property type="project" value="TreeGrafter"/>
</dbReference>
<dbReference type="GO" id="GO:0005829">
    <property type="term" value="C:cytosol"/>
    <property type="evidence" value="ECO:0007669"/>
    <property type="project" value="TreeGrafter"/>
</dbReference>
<dbReference type="EMBL" id="MU155184">
    <property type="protein sequence ID" value="KAF9481046.1"/>
    <property type="molecule type" value="Genomic_DNA"/>
</dbReference>
<reference evidence="2" key="1">
    <citation type="submission" date="2020-11" db="EMBL/GenBank/DDBJ databases">
        <authorList>
            <consortium name="DOE Joint Genome Institute"/>
            <person name="Ahrendt S."/>
            <person name="Riley R."/>
            <person name="Andreopoulos W."/>
            <person name="Labutti K."/>
            <person name="Pangilinan J."/>
            <person name="Ruiz-Duenas F.J."/>
            <person name="Barrasa J.M."/>
            <person name="Sanchez-Garcia M."/>
            <person name="Camarero S."/>
            <person name="Miyauchi S."/>
            <person name="Serrano A."/>
            <person name="Linde D."/>
            <person name="Babiker R."/>
            <person name="Drula E."/>
            <person name="Ayuso-Fernandez I."/>
            <person name="Pacheco R."/>
            <person name="Padilla G."/>
            <person name="Ferreira P."/>
            <person name="Barriuso J."/>
            <person name="Kellner H."/>
            <person name="Castanera R."/>
            <person name="Alfaro M."/>
            <person name="Ramirez L."/>
            <person name="Pisabarro A.G."/>
            <person name="Kuo A."/>
            <person name="Tritt A."/>
            <person name="Lipzen A."/>
            <person name="He G."/>
            <person name="Yan M."/>
            <person name="Ng V."/>
            <person name="Cullen D."/>
            <person name="Martin F."/>
            <person name="Rosso M.-N."/>
            <person name="Henrissat B."/>
            <person name="Hibbett D."/>
            <person name="Martinez A.T."/>
            <person name="Grigoriev I.V."/>
        </authorList>
    </citation>
    <scope>NUCLEOTIDE SEQUENCE</scope>
    <source>
        <strain evidence="2">CIRM-BRFM 674</strain>
    </source>
</reference>
<dbReference type="InterPro" id="IPR019412">
    <property type="entry name" value="IML2/TPR_39"/>
</dbReference>
<name>A0A9P5Z562_9AGAR</name>
<dbReference type="GO" id="GO:0005741">
    <property type="term" value="C:mitochondrial outer membrane"/>
    <property type="evidence" value="ECO:0007669"/>
    <property type="project" value="TreeGrafter"/>
</dbReference>
<accession>A0A9P5Z562</accession>
<dbReference type="OrthoDB" id="43460at2759"/>
<dbReference type="AlphaFoldDB" id="A0A9P5Z562"/>
<evidence type="ECO:0000256" key="1">
    <source>
        <dbReference type="SAM" id="MobiDB-lite"/>
    </source>
</evidence>
<evidence type="ECO:0008006" key="4">
    <source>
        <dbReference type="Google" id="ProtNLM"/>
    </source>
</evidence>
<feature type="compositionally biased region" description="Basic and acidic residues" evidence="1">
    <location>
        <begin position="18"/>
        <end position="28"/>
    </location>
</feature>
<protein>
    <recommendedName>
        <fullName evidence="4">Tetratricopeptide repeat protein 39B</fullName>
    </recommendedName>
</protein>
<dbReference type="Pfam" id="PF10300">
    <property type="entry name" value="Iml2-TPR_39"/>
    <property type="match status" value="1"/>
</dbReference>
<sequence>MSLLTSIFGSSSPLTIDIDPKQDTHPEEPDSDTDTASTSTTNSMNTTTGATDRAGGLLTPATSTYPPSEAGSPIVAKLAGVATTSTTTATTPTTTTSPSYVSQHLIPPPVAHPYTPSIALSDLPCVQYALETFLRSQMLESEDYMRKGDEKMERLYFATGFGLIQCVKGLMSYEDEDLLAALQHTKHGNTIAAAHRKKSSFLGSIVSVVHGGGASVSHIKSMTDIERHAELVYAESLFEKALLGIVYSGDWLAFVREALNMRTTISVYRALGAYLEAIDAAHPTGHDPSADEHFRSGVYLGVGLSNIILSLMPGKLMALVELFGYHGDRKVGLEMLMRAGGWGEGDEPAIGAKEEGVRRSICDMALLIFHLVLSSFTFEGVDTGVAARILKWNLKRYPNGVFFLFGAGRLGLMHSQPTQAIYYYTKALESQTQYRNLHHISFWEMAIANLALWDVEASLRCWRDLEREATWSKAIYSYGMAVCLLESKTEDETEKKKRRDEAARLMERVPGLRQKIAGKSIPLEKFVARKARKFTAQGRLAVPALEMAYLFQGITHAPRGIIVRWMLPELEGALKALGVWEEVVALESQSAGGSKKAPSKTSEKEWKAREKKYHGGKGYWDDYCLVMFLRGVCMRYVAYPDPDAELDPADDASTTTAIPQAQAARAAELAFQAVFAYGPKIELDHHLVYHAHYEYGRLLANLPPESITSPPVSTLSRTHSTASSPHDADSASHTHTAAESAALAQFELILSGRYLEVGPSGKKGKYSMENALAMRTHAAVAVLGKGGRL</sequence>
<proteinExistence type="predicted"/>
<evidence type="ECO:0000313" key="2">
    <source>
        <dbReference type="EMBL" id="KAF9481046.1"/>
    </source>
</evidence>
<dbReference type="PANTHER" id="PTHR31859:SF1">
    <property type="entry name" value="TETRATRICOPEPTIDE REPEAT PROTEIN 39C"/>
    <property type="match status" value="1"/>
</dbReference>
<feature type="region of interest" description="Disordered" evidence="1">
    <location>
        <begin position="709"/>
        <end position="736"/>
    </location>
</feature>
<gene>
    <name evidence="2" type="ORF">BDN70DRAFT_876780</name>
</gene>
<dbReference type="PANTHER" id="PTHR31859">
    <property type="entry name" value="TETRATRICOPEPTIDE REPEAT PROTEIN 39 FAMILY MEMBER"/>
    <property type="match status" value="1"/>
</dbReference>
<evidence type="ECO:0000313" key="3">
    <source>
        <dbReference type="Proteomes" id="UP000807469"/>
    </source>
</evidence>
<dbReference type="Proteomes" id="UP000807469">
    <property type="component" value="Unassembled WGS sequence"/>
</dbReference>
<keyword evidence="3" id="KW-1185">Reference proteome</keyword>
<organism evidence="2 3">
    <name type="scientific">Pholiota conissans</name>
    <dbReference type="NCBI Taxonomy" id="109636"/>
    <lineage>
        <taxon>Eukaryota</taxon>
        <taxon>Fungi</taxon>
        <taxon>Dikarya</taxon>
        <taxon>Basidiomycota</taxon>
        <taxon>Agaricomycotina</taxon>
        <taxon>Agaricomycetes</taxon>
        <taxon>Agaricomycetidae</taxon>
        <taxon>Agaricales</taxon>
        <taxon>Agaricineae</taxon>
        <taxon>Strophariaceae</taxon>
        <taxon>Pholiota</taxon>
    </lineage>
</organism>
<feature type="compositionally biased region" description="Polar residues" evidence="1">
    <location>
        <begin position="709"/>
        <end position="718"/>
    </location>
</feature>
<comment type="caution">
    <text evidence="2">The sequence shown here is derived from an EMBL/GenBank/DDBJ whole genome shotgun (WGS) entry which is preliminary data.</text>
</comment>
<feature type="compositionally biased region" description="Polar residues" evidence="1">
    <location>
        <begin position="1"/>
        <end position="14"/>
    </location>
</feature>